<dbReference type="Pfam" id="PF17938">
    <property type="entry name" value="TetR_C_29"/>
    <property type="match status" value="1"/>
</dbReference>
<dbReference type="InterPro" id="IPR041474">
    <property type="entry name" value="NicS_C"/>
</dbReference>
<evidence type="ECO:0000313" key="4">
    <source>
        <dbReference type="EMBL" id="MBK1695760.1"/>
    </source>
</evidence>
<dbReference type="Pfam" id="PF00440">
    <property type="entry name" value="TetR_N"/>
    <property type="match status" value="1"/>
</dbReference>
<dbReference type="Gene3D" id="1.10.357.10">
    <property type="entry name" value="Tetracycline Repressor, domain 2"/>
    <property type="match status" value="1"/>
</dbReference>
<dbReference type="AlphaFoldDB" id="A0A934QFX3"/>
<dbReference type="Proteomes" id="UP000778970">
    <property type="component" value="Unassembled WGS sequence"/>
</dbReference>
<sequence>MTRPKDPDEKQRDRTRTRARIVEGARAVFATSGFKGARMDEIAERSGVAKASVFHHFGSKNALFAEALEAEVLALRRYQQDLDLRDLEPRTAIRQLVESTFDYFLNNPSIITFLNIENRLGGEHMRQSTASVKAYNPLRDSLELILERGVAHGLFRPEVDALALYLSIAGMSYHYVANRHTLGAVFARDLGAPEEVSRRRAQIVDFVLHAIAAPNAPPEASSF</sequence>
<comment type="caution">
    <text evidence="4">The sequence shown here is derived from an EMBL/GenBank/DDBJ whole genome shotgun (WGS) entry which is preliminary data.</text>
</comment>
<dbReference type="InterPro" id="IPR001647">
    <property type="entry name" value="HTH_TetR"/>
</dbReference>
<dbReference type="PANTHER" id="PTHR30328">
    <property type="entry name" value="TRANSCRIPTIONAL REPRESSOR"/>
    <property type="match status" value="1"/>
</dbReference>
<reference evidence="4" key="2">
    <citation type="journal article" date="2020" name="Microorganisms">
        <title>Osmotic Adaptation and Compatible Solute Biosynthesis of Phototrophic Bacteria as Revealed from Genome Analyses.</title>
        <authorList>
            <person name="Imhoff J.F."/>
            <person name="Rahn T."/>
            <person name="Kunzel S."/>
            <person name="Keller A."/>
            <person name="Neulinger S.C."/>
        </authorList>
    </citation>
    <scope>NUCLEOTIDE SEQUENCE</scope>
    <source>
        <strain evidence="4">DSM 9154</strain>
    </source>
</reference>
<dbReference type="PRINTS" id="PR00455">
    <property type="entry name" value="HTHTETR"/>
</dbReference>
<keyword evidence="5" id="KW-1185">Reference proteome</keyword>
<dbReference type="RefSeq" id="WP_027288526.1">
    <property type="nucleotide sequence ID" value="NZ_NRRE01000006.1"/>
</dbReference>
<name>A0A934QFX3_9PROT</name>
<dbReference type="InterPro" id="IPR036271">
    <property type="entry name" value="Tet_transcr_reg_TetR-rel_C_sf"/>
</dbReference>
<gene>
    <name evidence="4" type="ORF">CKO21_00685</name>
</gene>
<feature type="DNA-binding region" description="H-T-H motif" evidence="2">
    <location>
        <begin position="38"/>
        <end position="57"/>
    </location>
</feature>
<evidence type="ECO:0000256" key="2">
    <source>
        <dbReference type="PROSITE-ProRule" id="PRU00335"/>
    </source>
</evidence>
<dbReference type="EMBL" id="NRRE01000006">
    <property type="protein sequence ID" value="MBK1695760.1"/>
    <property type="molecule type" value="Genomic_DNA"/>
</dbReference>
<evidence type="ECO:0000313" key="5">
    <source>
        <dbReference type="Proteomes" id="UP000778970"/>
    </source>
</evidence>
<dbReference type="SUPFAM" id="SSF46689">
    <property type="entry name" value="Homeodomain-like"/>
    <property type="match status" value="1"/>
</dbReference>
<dbReference type="InterPro" id="IPR050109">
    <property type="entry name" value="HTH-type_TetR-like_transc_reg"/>
</dbReference>
<evidence type="ECO:0000256" key="1">
    <source>
        <dbReference type="ARBA" id="ARBA00023125"/>
    </source>
</evidence>
<accession>A0A934QFX3</accession>
<organism evidence="4 5">
    <name type="scientific">Rhodovibrio salinarum</name>
    <dbReference type="NCBI Taxonomy" id="1087"/>
    <lineage>
        <taxon>Bacteria</taxon>
        <taxon>Pseudomonadati</taxon>
        <taxon>Pseudomonadota</taxon>
        <taxon>Alphaproteobacteria</taxon>
        <taxon>Rhodospirillales</taxon>
        <taxon>Rhodovibrionaceae</taxon>
        <taxon>Rhodovibrio</taxon>
    </lineage>
</organism>
<dbReference type="PANTHER" id="PTHR30328:SF54">
    <property type="entry name" value="HTH-TYPE TRANSCRIPTIONAL REPRESSOR SCO4008"/>
    <property type="match status" value="1"/>
</dbReference>
<evidence type="ECO:0000259" key="3">
    <source>
        <dbReference type="PROSITE" id="PS50977"/>
    </source>
</evidence>
<protein>
    <submittedName>
        <fullName evidence="4">TetR/AcrR family transcriptional regulator</fullName>
    </submittedName>
</protein>
<dbReference type="SUPFAM" id="SSF48498">
    <property type="entry name" value="Tetracyclin repressor-like, C-terminal domain"/>
    <property type="match status" value="1"/>
</dbReference>
<reference evidence="4" key="1">
    <citation type="submission" date="2017-08" db="EMBL/GenBank/DDBJ databases">
        <authorList>
            <person name="Imhoff J.F."/>
            <person name="Rahn T."/>
            <person name="Kuenzel S."/>
            <person name="Neulinger S.C."/>
        </authorList>
    </citation>
    <scope>NUCLEOTIDE SEQUENCE</scope>
    <source>
        <strain evidence="4">DSM 9154</strain>
    </source>
</reference>
<dbReference type="PROSITE" id="PS50977">
    <property type="entry name" value="HTH_TETR_2"/>
    <property type="match status" value="1"/>
</dbReference>
<feature type="domain" description="HTH tetR-type" evidence="3">
    <location>
        <begin position="15"/>
        <end position="75"/>
    </location>
</feature>
<dbReference type="InterPro" id="IPR009057">
    <property type="entry name" value="Homeodomain-like_sf"/>
</dbReference>
<proteinExistence type="predicted"/>
<dbReference type="GO" id="GO:0003677">
    <property type="term" value="F:DNA binding"/>
    <property type="evidence" value="ECO:0007669"/>
    <property type="project" value="UniProtKB-UniRule"/>
</dbReference>
<keyword evidence="1 2" id="KW-0238">DNA-binding</keyword>